<dbReference type="InterPro" id="IPR021215">
    <property type="entry name" value="DUF2752"/>
</dbReference>
<evidence type="ECO:0000313" key="3">
    <source>
        <dbReference type="EMBL" id="KGN37073.1"/>
    </source>
</evidence>
<dbReference type="Proteomes" id="UP000030013">
    <property type="component" value="Unassembled WGS sequence"/>
</dbReference>
<proteinExistence type="predicted"/>
<keyword evidence="2" id="KW-0732">Signal</keyword>
<dbReference type="AlphaFoldDB" id="A0A0A0JJ20"/>
<feature type="transmembrane region" description="Helical" evidence="1">
    <location>
        <begin position="100"/>
        <end position="117"/>
    </location>
</feature>
<comment type="caution">
    <text evidence="3">The sequence shown here is derived from an EMBL/GenBank/DDBJ whole genome shotgun (WGS) entry which is preliminary data.</text>
</comment>
<gene>
    <name evidence="3" type="ORF">N801_01075</name>
</gene>
<reference evidence="3 4" key="1">
    <citation type="submission" date="2013-08" db="EMBL/GenBank/DDBJ databases">
        <title>The genome sequence of Knoellia aerolata.</title>
        <authorList>
            <person name="Zhu W."/>
            <person name="Wang G."/>
        </authorList>
    </citation>
    <scope>NUCLEOTIDE SEQUENCE [LARGE SCALE GENOMIC DNA]</scope>
    <source>
        <strain evidence="3 4">DSM 18566</strain>
    </source>
</reference>
<dbReference type="EMBL" id="AVPL01000107">
    <property type="protein sequence ID" value="KGN37073.1"/>
    <property type="molecule type" value="Genomic_DNA"/>
</dbReference>
<keyword evidence="1" id="KW-1133">Transmembrane helix</keyword>
<protein>
    <recommendedName>
        <fullName evidence="5">DUF2752 domain-containing protein</fullName>
    </recommendedName>
</protein>
<accession>A0A0A0JJ20</accession>
<feature type="chain" id="PRO_5038454180" description="DUF2752 domain-containing protein" evidence="2">
    <location>
        <begin position="20"/>
        <end position="129"/>
    </location>
</feature>
<name>A0A0A0JJ20_9MICO</name>
<keyword evidence="4" id="KW-1185">Reference proteome</keyword>
<dbReference type="Pfam" id="PF10825">
    <property type="entry name" value="DUF2752"/>
    <property type="match status" value="1"/>
</dbReference>
<evidence type="ECO:0000313" key="4">
    <source>
        <dbReference type="Proteomes" id="UP000030013"/>
    </source>
</evidence>
<feature type="transmembrane region" description="Helical" evidence="1">
    <location>
        <begin position="63"/>
        <end position="88"/>
    </location>
</feature>
<evidence type="ECO:0000256" key="1">
    <source>
        <dbReference type="SAM" id="Phobius"/>
    </source>
</evidence>
<feature type="signal peptide" evidence="2">
    <location>
        <begin position="1"/>
        <end position="19"/>
    </location>
</feature>
<keyword evidence="1" id="KW-0472">Membrane</keyword>
<sequence>MLSWFMAAIILSTAVLRTAGVPTVDLHGPLHRIGIMDPLCGGTRATFFLASGDFAAAAEYNPVVFPLALGLAALTLRILLGVTAGIWYDVRLPRQMRWPLLAAFVVALVLLGIRQQMHAALLVQPWTGG</sequence>
<keyword evidence="1" id="KW-0812">Transmembrane</keyword>
<evidence type="ECO:0000256" key="2">
    <source>
        <dbReference type="SAM" id="SignalP"/>
    </source>
</evidence>
<evidence type="ECO:0008006" key="5">
    <source>
        <dbReference type="Google" id="ProtNLM"/>
    </source>
</evidence>
<organism evidence="3 4">
    <name type="scientific">Knoellia aerolata DSM 18566</name>
    <dbReference type="NCBI Taxonomy" id="1385519"/>
    <lineage>
        <taxon>Bacteria</taxon>
        <taxon>Bacillati</taxon>
        <taxon>Actinomycetota</taxon>
        <taxon>Actinomycetes</taxon>
        <taxon>Micrococcales</taxon>
        <taxon>Intrasporangiaceae</taxon>
        <taxon>Knoellia</taxon>
    </lineage>
</organism>